<dbReference type="EMBL" id="NNAY01000344">
    <property type="protein sequence ID" value="OXU29045.1"/>
    <property type="molecule type" value="Genomic_DNA"/>
</dbReference>
<evidence type="ECO:0000313" key="2">
    <source>
        <dbReference type="EMBL" id="OXU29045.1"/>
    </source>
</evidence>
<dbReference type="AlphaFoldDB" id="A0A232FED0"/>
<evidence type="ECO:0000256" key="1">
    <source>
        <dbReference type="SAM" id="MobiDB-lite"/>
    </source>
</evidence>
<name>A0A232FED0_9HYME</name>
<feature type="region of interest" description="Disordered" evidence="1">
    <location>
        <begin position="76"/>
        <end position="99"/>
    </location>
</feature>
<keyword evidence="3" id="KW-1185">Reference proteome</keyword>
<protein>
    <submittedName>
        <fullName evidence="2">Uncharacterized protein</fullName>
    </submittedName>
</protein>
<proteinExistence type="predicted"/>
<comment type="caution">
    <text evidence="2">The sequence shown here is derived from an EMBL/GenBank/DDBJ whole genome shotgun (WGS) entry which is preliminary data.</text>
</comment>
<accession>A0A232FED0</accession>
<reference evidence="2 3" key="1">
    <citation type="journal article" date="2017" name="Curr. Biol.">
        <title>The Evolution of Venom by Co-option of Single-Copy Genes.</title>
        <authorList>
            <person name="Martinson E.O."/>
            <person name="Mrinalini"/>
            <person name="Kelkar Y.D."/>
            <person name="Chang C.H."/>
            <person name="Werren J.H."/>
        </authorList>
    </citation>
    <scope>NUCLEOTIDE SEQUENCE [LARGE SCALE GENOMIC DNA]</scope>
    <source>
        <strain evidence="2 3">Alberta</strain>
        <tissue evidence="2">Whole body</tissue>
    </source>
</reference>
<organism evidence="2 3">
    <name type="scientific">Trichomalopsis sarcophagae</name>
    <dbReference type="NCBI Taxonomy" id="543379"/>
    <lineage>
        <taxon>Eukaryota</taxon>
        <taxon>Metazoa</taxon>
        <taxon>Ecdysozoa</taxon>
        <taxon>Arthropoda</taxon>
        <taxon>Hexapoda</taxon>
        <taxon>Insecta</taxon>
        <taxon>Pterygota</taxon>
        <taxon>Neoptera</taxon>
        <taxon>Endopterygota</taxon>
        <taxon>Hymenoptera</taxon>
        <taxon>Apocrita</taxon>
        <taxon>Proctotrupomorpha</taxon>
        <taxon>Chalcidoidea</taxon>
        <taxon>Pteromalidae</taxon>
        <taxon>Pteromalinae</taxon>
        <taxon>Trichomalopsis</taxon>
    </lineage>
</organism>
<sequence length="99" mass="11492">MADKVVENKYTINVMLLPRTLCSLCELSFKRARWNWSSRKDQSYEHSVKYYEYYHEVQKKASRRAQGQVIRDAVLSSAGAKRSKSSLTSSPDEKIERAT</sequence>
<evidence type="ECO:0000313" key="3">
    <source>
        <dbReference type="Proteomes" id="UP000215335"/>
    </source>
</evidence>
<dbReference type="Proteomes" id="UP000215335">
    <property type="component" value="Unassembled WGS sequence"/>
</dbReference>
<gene>
    <name evidence="2" type="ORF">TSAR_002085</name>
</gene>